<dbReference type="Pfam" id="PF03466">
    <property type="entry name" value="LysR_substrate"/>
    <property type="match status" value="1"/>
</dbReference>
<dbReference type="PROSITE" id="PS50931">
    <property type="entry name" value="HTH_LYSR"/>
    <property type="match status" value="1"/>
</dbReference>
<dbReference type="KEGG" id="sfd:USDA257_c20320"/>
<evidence type="ECO:0000259" key="5">
    <source>
        <dbReference type="PROSITE" id="PS50931"/>
    </source>
</evidence>
<evidence type="ECO:0000256" key="3">
    <source>
        <dbReference type="ARBA" id="ARBA00023125"/>
    </source>
</evidence>
<dbReference type="PATRIC" id="fig|1185652.3.peg.2099"/>
<dbReference type="PANTHER" id="PTHR30537:SF72">
    <property type="entry name" value="LYSR FAMILY TRANSCRIPTIONAL REGULATOR"/>
    <property type="match status" value="1"/>
</dbReference>
<dbReference type="Proteomes" id="UP000006180">
    <property type="component" value="Chromosome"/>
</dbReference>
<dbReference type="STRING" id="1185652.USDA257_c20320"/>
<dbReference type="Pfam" id="PF00126">
    <property type="entry name" value="HTH_1"/>
    <property type="match status" value="1"/>
</dbReference>
<evidence type="ECO:0000256" key="4">
    <source>
        <dbReference type="ARBA" id="ARBA00023163"/>
    </source>
</evidence>
<dbReference type="PANTHER" id="PTHR30537">
    <property type="entry name" value="HTH-TYPE TRANSCRIPTIONAL REGULATOR"/>
    <property type="match status" value="1"/>
</dbReference>
<dbReference type="InterPro" id="IPR058163">
    <property type="entry name" value="LysR-type_TF_proteobact-type"/>
</dbReference>
<dbReference type="CDD" id="cd08472">
    <property type="entry name" value="PBP2_CrgA_like_3"/>
    <property type="match status" value="1"/>
</dbReference>
<dbReference type="Gene3D" id="3.40.190.290">
    <property type="match status" value="1"/>
</dbReference>
<gene>
    <name evidence="6" type="primary">yhjC2</name>
    <name evidence="6" type="ORF">USDA257_c20320</name>
</gene>
<dbReference type="InterPro" id="IPR036388">
    <property type="entry name" value="WH-like_DNA-bd_sf"/>
</dbReference>
<dbReference type="SUPFAM" id="SSF53850">
    <property type="entry name" value="Periplasmic binding protein-like II"/>
    <property type="match status" value="1"/>
</dbReference>
<dbReference type="eggNOG" id="COG0583">
    <property type="taxonomic scope" value="Bacteria"/>
</dbReference>
<keyword evidence="4" id="KW-0804">Transcription</keyword>
<dbReference type="GO" id="GO:0006351">
    <property type="term" value="P:DNA-templated transcription"/>
    <property type="evidence" value="ECO:0007669"/>
    <property type="project" value="TreeGrafter"/>
</dbReference>
<dbReference type="HOGENOM" id="CLU_039613_16_3_5"/>
<reference evidence="6 7" key="1">
    <citation type="journal article" date="2012" name="J. Bacteriol.">
        <title>Complete genome sequence of the broad-host-range strain Sinorhizobium fredii USDA257.</title>
        <authorList>
            <person name="Schuldes J."/>
            <person name="Rodriguez Orbegoso M."/>
            <person name="Schmeisser C."/>
            <person name="Krishnan H.B."/>
            <person name="Daniel R."/>
            <person name="Streit W.R."/>
        </authorList>
    </citation>
    <scope>NUCLEOTIDE SEQUENCE [LARGE SCALE GENOMIC DNA]</scope>
    <source>
        <strain evidence="6 7">USDA 257</strain>
    </source>
</reference>
<dbReference type="EMBL" id="CP003563">
    <property type="protein sequence ID" value="AFL50615.1"/>
    <property type="molecule type" value="Genomic_DNA"/>
</dbReference>
<dbReference type="SUPFAM" id="SSF46785">
    <property type="entry name" value="Winged helix' DNA-binding domain"/>
    <property type="match status" value="1"/>
</dbReference>
<comment type="similarity">
    <text evidence="1">Belongs to the LysR transcriptional regulatory family.</text>
</comment>
<dbReference type="FunFam" id="1.10.10.10:FF:000001">
    <property type="entry name" value="LysR family transcriptional regulator"/>
    <property type="match status" value="1"/>
</dbReference>
<dbReference type="GO" id="GO:0003700">
    <property type="term" value="F:DNA-binding transcription factor activity"/>
    <property type="evidence" value="ECO:0007669"/>
    <property type="project" value="InterPro"/>
</dbReference>
<keyword evidence="2" id="KW-0805">Transcription regulation</keyword>
<sequence length="356" mass="39678">MGKPSCDCRADALAGAGHDCGFVFQPHFLTSVARQGSSETWRRDNPPFAGNKIRLSRTNMDRLDGMRLFVRVIDRRSFTAAAADLGIPRSTATEAIRRLERHLGSRLLERTTRHVAPTPDGEAYYRRCLSILADIDEAEGALRGGEPSGVLRIDAHGALTRAFLLPRLPDFLEAYPQIRLQIGQGDRLVDLVREGVDCVIRAGEPDDSGLIMRRLPDIPEQTCASPQYLEHYGMPASVDDLDRHKMIGFVSSRTGRVMPMEFQTAEGIREVTLPCRVTANEAETAHHLARMGYGLIQAPRYRFREDLARGDLVEVLPAQPPPPLPLAAYYPQNRQLSPRVRVFLDWVAAVFDATDL</sequence>
<feature type="domain" description="HTH lysR-type" evidence="5">
    <location>
        <begin position="61"/>
        <end position="118"/>
    </location>
</feature>
<accession>I3X409</accession>
<dbReference type="InterPro" id="IPR000847">
    <property type="entry name" value="LysR_HTH_N"/>
</dbReference>
<dbReference type="InterPro" id="IPR036390">
    <property type="entry name" value="WH_DNA-bd_sf"/>
</dbReference>
<name>I3X409_SINF2</name>
<evidence type="ECO:0000256" key="1">
    <source>
        <dbReference type="ARBA" id="ARBA00009437"/>
    </source>
</evidence>
<proteinExistence type="inferred from homology"/>
<dbReference type="GO" id="GO:0043565">
    <property type="term" value="F:sequence-specific DNA binding"/>
    <property type="evidence" value="ECO:0007669"/>
    <property type="project" value="TreeGrafter"/>
</dbReference>
<dbReference type="InterPro" id="IPR005119">
    <property type="entry name" value="LysR_subst-bd"/>
</dbReference>
<evidence type="ECO:0000256" key="2">
    <source>
        <dbReference type="ARBA" id="ARBA00023015"/>
    </source>
</evidence>
<organism evidence="6 7">
    <name type="scientific">Sinorhizobium fredii (strain USDA 257)</name>
    <dbReference type="NCBI Taxonomy" id="1185652"/>
    <lineage>
        <taxon>Bacteria</taxon>
        <taxon>Pseudomonadati</taxon>
        <taxon>Pseudomonadota</taxon>
        <taxon>Alphaproteobacteria</taxon>
        <taxon>Hyphomicrobiales</taxon>
        <taxon>Rhizobiaceae</taxon>
        <taxon>Sinorhizobium/Ensifer group</taxon>
        <taxon>Sinorhizobium</taxon>
    </lineage>
</organism>
<evidence type="ECO:0000313" key="7">
    <source>
        <dbReference type="Proteomes" id="UP000006180"/>
    </source>
</evidence>
<dbReference type="FunFam" id="3.40.190.290:FF:000001">
    <property type="entry name" value="Transcriptional regulator, LysR family"/>
    <property type="match status" value="1"/>
</dbReference>
<keyword evidence="3" id="KW-0238">DNA-binding</keyword>
<protein>
    <submittedName>
        <fullName evidence="6">Putative HTH-type transcriptional regulator YhjC</fullName>
    </submittedName>
</protein>
<dbReference type="AlphaFoldDB" id="I3X409"/>
<dbReference type="Gene3D" id="1.10.10.10">
    <property type="entry name" value="Winged helix-like DNA-binding domain superfamily/Winged helix DNA-binding domain"/>
    <property type="match status" value="1"/>
</dbReference>
<evidence type="ECO:0000313" key="6">
    <source>
        <dbReference type="EMBL" id="AFL50615.1"/>
    </source>
</evidence>